<name>A0AAN8NKD6_9PEZI</name>
<dbReference type="AlphaFoldDB" id="A0AAN8NKD6"/>
<proteinExistence type="predicted"/>
<dbReference type="GO" id="GO:0009116">
    <property type="term" value="P:nucleoside metabolic process"/>
    <property type="evidence" value="ECO:0007669"/>
    <property type="project" value="InterPro"/>
</dbReference>
<feature type="domain" description="Nephrocystin 3-like N-terminal" evidence="2">
    <location>
        <begin position="117"/>
        <end position="192"/>
    </location>
</feature>
<evidence type="ECO:0000256" key="1">
    <source>
        <dbReference type="ARBA" id="ARBA00022737"/>
    </source>
</evidence>
<dbReference type="Proteomes" id="UP001307849">
    <property type="component" value="Unassembled WGS sequence"/>
</dbReference>
<reference evidence="3 4" key="1">
    <citation type="submission" date="2019-10" db="EMBL/GenBank/DDBJ databases">
        <authorList>
            <person name="Palmer J.M."/>
        </authorList>
    </citation>
    <scope>NUCLEOTIDE SEQUENCE [LARGE SCALE GENOMIC DNA]</scope>
    <source>
        <strain evidence="3 4">TWF506</strain>
    </source>
</reference>
<sequence length="193" mass="22043">MHRNGGRGISGTSHYRYTRHDICDYADPNRNDYWQEHAAVAAAACTKELLGLIEPTTVTEIDTSKREFQLKFEEEIDIPMTLKQNVYGDEDRKILEWMTSIDDGSQHNDNISRRQAGNGEWLLNSTEYRHWINTAKETLFCPGMPGAGKTILASVVVDHLIDRYFYNPTIGVAYIYFNFKASADIEVDELLST</sequence>
<dbReference type="PANTHER" id="PTHR10039">
    <property type="entry name" value="AMELOGENIN"/>
    <property type="match status" value="1"/>
</dbReference>
<evidence type="ECO:0000259" key="2">
    <source>
        <dbReference type="Pfam" id="PF24883"/>
    </source>
</evidence>
<accession>A0AAN8NKD6</accession>
<dbReference type="PANTHER" id="PTHR10039:SF15">
    <property type="entry name" value="NACHT DOMAIN-CONTAINING PROTEIN"/>
    <property type="match status" value="1"/>
</dbReference>
<organism evidence="3 4">
    <name type="scientific">Arthrobotrys conoides</name>
    <dbReference type="NCBI Taxonomy" id="74498"/>
    <lineage>
        <taxon>Eukaryota</taxon>
        <taxon>Fungi</taxon>
        <taxon>Dikarya</taxon>
        <taxon>Ascomycota</taxon>
        <taxon>Pezizomycotina</taxon>
        <taxon>Orbiliomycetes</taxon>
        <taxon>Orbiliales</taxon>
        <taxon>Orbiliaceae</taxon>
        <taxon>Arthrobotrys</taxon>
    </lineage>
</organism>
<keyword evidence="4" id="KW-1185">Reference proteome</keyword>
<dbReference type="InterPro" id="IPR056884">
    <property type="entry name" value="NPHP3-like_N"/>
</dbReference>
<dbReference type="Pfam" id="PF24883">
    <property type="entry name" value="NPHP3_N"/>
    <property type="match status" value="1"/>
</dbReference>
<protein>
    <recommendedName>
        <fullName evidence="2">Nephrocystin 3-like N-terminal domain-containing protein</fullName>
    </recommendedName>
</protein>
<gene>
    <name evidence="3" type="ORF">TWF506_007506</name>
</gene>
<dbReference type="InterPro" id="IPR027417">
    <property type="entry name" value="P-loop_NTPase"/>
</dbReference>
<dbReference type="Gene3D" id="3.40.50.1580">
    <property type="entry name" value="Nucleoside phosphorylase domain"/>
    <property type="match status" value="1"/>
</dbReference>
<dbReference type="EMBL" id="JAVHJM010000004">
    <property type="protein sequence ID" value="KAK6515161.1"/>
    <property type="molecule type" value="Genomic_DNA"/>
</dbReference>
<comment type="caution">
    <text evidence="3">The sequence shown here is derived from an EMBL/GenBank/DDBJ whole genome shotgun (WGS) entry which is preliminary data.</text>
</comment>
<dbReference type="GO" id="GO:0003824">
    <property type="term" value="F:catalytic activity"/>
    <property type="evidence" value="ECO:0007669"/>
    <property type="project" value="InterPro"/>
</dbReference>
<evidence type="ECO:0000313" key="4">
    <source>
        <dbReference type="Proteomes" id="UP001307849"/>
    </source>
</evidence>
<evidence type="ECO:0000313" key="3">
    <source>
        <dbReference type="EMBL" id="KAK6515161.1"/>
    </source>
</evidence>
<dbReference type="Gene3D" id="3.40.50.300">
    <property type="entry name" value="P-loop containing nucleotide triphosphate hydrolases"/>
    <property type="match status" value="1"/>
</dbReference>
<keyword evidence="1" id="KW-0677">Repeat</keyword>
<dbReference type="InterPro" id="IPR035994">
    <property type="entry name" value="Nucleoside_phosphorylase_sf"/>
</dbReference>